<evidence type="ECO:0000256" key="3">
    <source>
        <dbReference type="ARBA" id="ARBA00022475"/>
    </source>
</evidence>
<dbReference type="AlphaFoldDB" id="A0A8B2NWL6"/>
<evidence type="ECO:0000256" key="5">
    <source>
        <dbReference type="ARBA" id="ARBA00022692"/>
    </source>
</evidence>
<evidence type="ECO:0000313" key="12">
    <source>
        <dbReference type="Proteomes" id="UP000249590"/>
    </source>
</evidence>
<dbReference type="PANTHER" id="PTHR35011">
    <property type="entry name" value="2,3-DIKETO-L-GULONATE TRAP TRANSPORTER SMALL PERMEASE PROTEIN YIAM"/>
    <property type="match status" value="1"/>
</dbReference>
<evidence type="ECO:0000256" key="4">
    <source>
        <dbReference type="ARBA" id="ARBA00022519"/>
    </source>
</evidence>
<evidence type="ECO:0000313" key="11">
    <source>
        <dbReference type="EMBL" id="RAI02193.1"/>
    </source>
</evidence>
<keyword evidence="7 9" id="KW-0472">Membrane</keyword>
<dbReference type="OrthoDB" id="4250245at2"/>
<name>A0A8B2NWL6_9HYPH</name>
<feature type="transmembrane region" description="Helical" evidence="9">
    <location>
        <begin position="137"/>
        <end position="156"/>
    </location>
</feature>
<keyword evidence="5 9" id="KW-0812">Transmembrane</keyword>
<keyword evidence="12" id="KW-1185">Reference proteome</keyword>
<keyword evidence="2 9" id="KW-0813">Transport</keyword>
<keyword evidence="6 9" id="KW-1133">Transmembrane helix</keyword>
<evidence type="ECO:0000256" key="6">
    <source>
        <dbReference type="ARBA" id="ARBA00022989"/>
    </source>
</evidence>
<evidence type="ECO:0000256" key="7">
    <source>
        <dbReference type="ARBA" id="ARBA00023136"/>
    </source>
</evidence>
<comment type="subunit">
    <text evidence="9">The complex comprises the extracytoplasmic solute receptor protein and the two transmembrane proteins.</text>
</comment>
<reference evidence="11 12" key="1">
    <citation type="submission" date="2018-05" db="EMBL/GenBank/DDBJ databases">
        <title>Acuticoccus sediminis sp. nov., isolated from deep-sea sediment of Indian Ocean.</title>
        <authorList>
            <person name="Liu X."/>
            <person name="Lai Q."/>
            <person name="Du Y."/>
            <person name="Sun F."/>
            <person name="Zhang X."/>
            <person name="Wang S."/>
            <person name="Shao Z."/>
        </authorList>
    </citation>
    <scope>NUCLEOTIDE SEQUENCE [LARGE SCALE GENOMIC DNA]</scope>
    <source>
        <strain evidence="11 12">PTG4-2</strain>
    </source>
</reference>
<evidence type="ECO:0000256" key="1">
    <source>
        <dbReference type="ARBA" id="ARBA00004429"/>
    </source>
</evidence>
<evidence type="ECO:0000256" key="2">
    <source>
        <dbReference type="ARBA" id="ARBA00022448"/>
    </source>
</evidence>
<comment type="function">
    <text evidence="9">Part of the tripartite ATP-independent periplasmic (TRAP) transport system.</text>
</comment>
<dbReference type="InterPro" id="IPR055348">
    <property type="entry name" value="DctQ"/>
</dbReference>
<dbReference type="GO" id="GO:0022857">
    <property type="term" value="F:transmembrane transporter activity"/>
    <property type="evidence" value="ECO:0007669"/>
    <property type="project" value="UniProtKB-UniRule"/>
</dbReference>
<dbReference type="PANTHER" id="PTHR35011:SF4">
    <property type="entry name" value="SLL1102 PROTEIN"/>
    <property type="match status" value="1"/>
</dbReference>
<sequence length="174" mass="19140">MRLLDRAIRLVDALIALLGRCAAFTVIGIIATILIEMIARGGFSRSQPWANDVTAWLLAALIFLGGPWALATGNFVRVDALYDRFSARTRAWIDTVISTALFALFCGTLLKFGWTFFARAYSVGETSANGNWGGPVWVAKGLLPLGAVLLILAWISHLYHAWRGDRDETREEGL</sequence>
<gene>
    <name evidence="11" type="ORF">DLJ53_12565</name>
</gene>
<proteinExistence type="inferred from homology"/>
<accession>A0A8B2NWL6</accession>
<dbReference type="RefSeq" id="WP_111345593.1">
    <property type="nucleotide sequence ID" value="NZ_JAIWKD010000002.1"/>
</dbReference>
<feature type="transmembrane region" description="Helical" evidence="9">
    <location>
        <begin position="55"/>
        <end position="76"/>
    </location>
</feature>
<comment type="caution">
    <text evidence="11">The sequence shown here is derived from an EMBL/GenBank/DDBJ whole genome shotgun (WGS) entry which is preliminary data.</text>
</comment>
<dbReference type="Pfam" id="PF04290">
    <property type="entry name" value="DctQ"/>
    <property type="match status" value="1"/>
</dbReference>
<comment type="subcellular location">
    <subcellularLocation>
        <location evidence="1 9">Cell inner membrane</location>
        <topology evidence="1 9">Multi-pass membrane protein</topology>
    </subcellularLocation>
</comment>
<keyword evidence="3" id="KW-1003">Cell membrane</keyword>
<keyword evidence="4 9" id="KW-0997">Cell inner membrane</keyword>
<feature type="transmembrane region" description="Helical" evidence="9">
    <location>
        <begin position="96"/>
        <end position="117"/>
    </location>
</feature>
<dbReference type="Proteomes" id="UP000249590">
    <property type="component" value="Unassembled WGS sequence"/>
</dbReference>
<feature type="domain" description="Tripartite ATP-independent periplasmic transporters DctQ component" evidence="10">
    <location>
        <begin position="29"/>
        <end position="163"/>
    </location>
</feature>
<evidence type="ECO:0000256" key="8">
    <source>
        <dbReference type="ARBA" id="ARBA00038436"/>
    </source>
</evidence>
<dbReference type="EMBL" id="QHHQ01000002">
    <property type="protein sequence ID" value="RAI02193.1"/>
    <property type="molecule type" value="Genomic_DNA"/>
</dbReference>
<evidence type="ECO:0000259" key="10">
    <source>
        <dbReference type="Pfam" id="PF04290"/>
    </source>
</evidence>
<protein>
    <recommendedName>
        <fullName evidence="9">TRAP transporter small permease protein</fullName>
    </recommendedName>
</protein>
<organism evidence="11 12">
    <name type="scientific">Acuticoccus sediminis</name>
    <dbReference type="NCBI Taxonomy" id="2184697"/>
    <lineage>
        <taxon>Bacteria</taxon>
        <taxon>Pseudomonadati</taxon>
        <taxon>Pseudomonadota</taxon>
        <taxon>Alphaproteobacteria</taxon>
        <taxon>Hyphomicrobiales</taxon>
        <taxon>Amorphaceae</taxon>
        <taxon>Acuticoccus</taxon>
    </lineage>
</organism>
<evidence type="ECO:0000256" key="9">
    <source>
        <dbReference type="RuleBase" id="RU369079"/>
    </source>
</evidence>
<feature type="transmembrane region" description="Helical" evidence="9">
    <location>
        <begin position="12"/>
        <end position="35"/>
    </location>
</feature>
<dbReference type="GO" id="GO:0005886">
    <property type="term" value="C:plasma membrane"/>
    <property type="evidence" value="ECO:0007669"/>
    <property type="project" value="UniProtKB-SubCell"/>
</dbReference>
<dbReference type="InterPro" id="IPR007387">
    <property type="entry name" value="TRAP_DctQ"/>
</dbReference>
<comment type="similarity">
    <text evidence="8 9">Belongs to the TRAP transporter small permease family.</text>
</comment>